<accession>A0A421DU31</accession>
<evidence type="ECO:0000256" key="1">
    <source>
        <dbReference type="ARBA" id="ARBA00001917"/>
    </source>
</evidence>
<dbReference type="FunFam" id="3.20.20.70:FF:000262">
    <property type="entry name" value="NADH:flavin oxidoreductase"/>
    <property type="match status" value="1"/>
</dbReference>
<reference evidence="7 8" key="1">
    <citation type="submission" date="2016-09" db="EMBL/GenBank/DDBJ databases">
        <authorList>
            <person name="Doonan J."/>
            <person name="Pachebat J.A."/>
            <person name="Golyshin P.N."/>
            <person name="Denman S."/>
            <person name="Mcdonald J.E."/>
        </authorList>
    </citation>
    <scope>NUCLEOTIDE SEQUENCE [LARGE SCALE GENOMIC DNA]</scope>
    <source>
        <strain evidence="7 8">NCPPB 3934</strain>
    </source>
</reference>
<feature type="domain" description="NADH:flavin oxidoreductase/NADH oxidase N-terminal" evidence="6">
    <location>
        <begin position="9"/>
        <end position="356"/>
    </location>
</feature>
<dbReference type="GO" id="GO:0010181">
    <property type="term" value="F:FMN binding"/>
    <property type="evidence" value="ECO:0007669"/>
    <property type="project" value="InterPro"/>
</dbReference>
<dbReference type="PANTHER" id="PTHR43303">
    <property type="entry name" value="NADPH DEHYDROGENASE C23G7.10C-RELATED"/>
    <property type="match status" value="1"/>
</dbReference>
<proteinExistence type="predicted"/>
<dbReference type="Proteomes" id="UP000285648">
    <property type="component" value="Unassembled WGS sequence"/>
</dbReference>
<dbReference type="Gene3D" id="3.20.20.70">
    <property type="entry name" value="Aldolase class I"/>
    <property type="match status" value="1"/>
</dbReference>
<organism evidence="7 8">
    <name type="scientific">Brenneria alni</name>
    <dbReference type="NCBI Taxonomy" id="71656"/>
    <lineage>
        <taxon>Bacteria</taxon>
        <taxon>Pseudomonadati</taxon>
        <taxon>Pseudomonadota</taxon>
        <taxon>Gammaproteobacteria</taxon>
        <taxon>Enterobacterales</taxon>
        <taxon>Pectobacteriaceae</taxon>
        <taxon>Brenneria</taxon>
    </lineage>
</organism>
<dbReference type="GO" id="GO:0003959">
    <property type="term" value="F:NADPH dehydrogenase activity"/>
    <property type="evidence" value="ECO:0007669"/>
    <property type="project" value="InterPro"/>
</dbReference>
<keyword evidence="5" id="KW-0560">Oxidoreductase</keyword>
<dbReference type="AlphaFoldDB" id="A0A421DU31"/>
<dbReference type="InterPro" id="IPR044152">
    <property type="entry name" value="YqjM-like"/>
</dbReference>
<dbReference type="CDD" id="cd04747">
    <property type="entry name" value="OYE_like_5_FMN"/>
    <property type="match status" value="1"/>
</dbReference>
<gene>
    <name evidence="7" type="ORF">BIY29_00955</name>
</gene>
<evidence type="ECO:0000313" key="8">
    <source>
        <dbReference type="Proteomes" id="UP000285648"/>
    </source>
</evidence>
<comment type="cofactor">
    <cofactor evidence="1">
        <name>FMN</name>
        <dbReference type="ChEBI" id="CHEBI:58210"/>
    </cofactor>
</comment>
<keyword evidence="4" id="KW-0521">NADP</keyword>
<dbReference type="Pfam" id="PF00724">
    <property type="entry name" value="Oxidored_FMN"/>
    <property type="match status" value="1"/>
</dbReference>
<dbReference type="EMBL" id="MJLZ01000001">
    <property type="protein sequence ID" value="RLM28253.1"/>
    <property type="molecule type" value="Genomic_DNA"/>
</dbReference>
<dbReference type="RefSeq" id="WP_121572921.1">
    <property type="nucleotide sequence ID" value="NZ_MJLZ01000001.1"/>
</dbReference>
<dbReference type="InterPro" id="IPR013785">
    <property type="entry name" value="Aldolase_TIM"/>
</dbReference>
<dbReference type="SUPFAM" id="SSF51395">
    <property type="entry name" value="FMN-linked oxidoreductases"/>
    <property type="match status" value="1"/>
</dbReference>
<dbReference type="GO" id="GO:0050661">
    <property type="term" value="F:NADP binding"/>
    <property type="evidence" value="ECO:0007669"/>
    <property type="project" value="InterPro"/>
</dbReference>
<evidence type="ECO:0000256" key="5">
    <source>
        <dbReference type="ARBA" id="ARBA00023002"/>
    </source>
</evidence>
<evidence type="ECO:0000256" key="4">
    <source>
        <dbReference type="ARBA" id="ARBA00022857"/>
    </source>
</evidence>
<dbReference type="OrthoDB" id="8523426at2"/>
<sequence length="373" mass="40896">MSSSSIDVLFQPFRIKSLELKNRIVMAPMTRSFSPGGVPGENIAAYYRRRAENEVGLILSEGTVIDRPASRNDPNVPFFHGDAPLAGWKRVVDEVHAVGGRMGPQIWHVGSTRNMVTEWDPGVPVESPSGLVAPGDPRGDAMTEEAIADTIEAFGRAAGDAKRLGFDTLELHGAHGYLIDQFFWAGTNQRTDRFGGATIKERSRFAAEVVKRVRQAVGPDFPVILRVSQWKQQDFAVRLADTPEQMLDWLGPLVEAGVDVLHCSQRRFWEPEFPEIDGKDGLNFAGWAKKLTGAATISVGSVGMSVDFLQAFSGEGAKATGIENLIHRLERDEFDLIAVGRALLADPQWVTKIRSGDQNGLKNFNPATLADLF</sequence>
<evidence type="ECO:0000313" key="7">
    <source>
        <dbReference type="EMBL" id="RLM28253.1"/>
    </source>
</evidence>
<evidence type="ECO:0000256" key="3">
    <source>
        <dbReference type="ARBA" id="ARBA00022643"/>
    </source>
</evidence>
<keyword evidence="2" id="KW-0285">Flavoprotein</keyword>
<keyword evidence="3" id="KW-0288">FMN</keyword>
<evidence type="ECO:0000256" key="2">
    <source>
        <dbReference type="ARBA" id="ARBA00022630"/>
    </source>
</evidence>
<dbReference type="InterPro" id="IPR001155">
    <property type="entry name" value="OxRdtase_FMN_N"/>
</dbReference>
<name>A0A421DU31_9GAMM</name>
<keyword evidence="8" id="KW-1185">Reference proteome</keyword>
<dbReference type="PANTHER" id="PTHR43303:SF4">
    <property type="entry name" value="NADPH DEHYDROGENASE C23G7.10C-RELATED"/>
    <property type="match status" value="1"/>
</dbReference>
<protein>
    <submittedName>
        <fullName evidence="7">12-oxophytodienoate reductase</fullName>
    </submittedName>
</protein>
<evidence type="ECO:0000259" key="6">
    <source>
        <dbReference type="Pfam" id="PF00724"/>
    </source>
</evidence>
<comment type="caution">
    <text evidence="7">The sequence shown here is derived from an EMBL/GenBank/DDBJ whole genome shotgun (WGS) entry which is preliminary data.</text>
</comment>